<dbReference type="AlphaFoldDB" id="A0A0F9ASN3"/>
<sequence>MTPQDALHEIYELCEMRRTVSVAKFRQRLPNTTGESIGLTRLFAREIERLARTGLASD</sequence>
<gene>
    <name evidence="1" type="ORF">LCGC14_2876150</name>
</gene>
<reference evidence="1" key="1">
    <citation type="journal article" date="2015" name="Nature">
        <title>Complex archaea that bridge the gap between prokaryotes and eukaryotes.</title>
        <authorList>
            <person name="Spang A."/>
            <person name="Saw J.H."/>
            <person name="Jorgensen S.L."/>
            <person name="Zaremba-Niedzwiedzka K."/>
            <person name="Martijn J."/>
            <person name="Lind A.E."/>
            <person name="van Eijk R."/>
            <person name="Schleper C."/>
            <person name="Guy L."/>
            <person name="Ettema T.J."/>
        </authorList>
    </citation>
    <scope>NUCLEOTIDE SEQUENCE</scope>
</reference>
<protein>
    <submittedName>
        <fullName evidence="1">Uncharacterized protein</fullName>
    </submittedName>
</protein>
<proteinExistence type="predicted"/>
<organism evidence="1">
    <name type="scientific">marine sediment metagenome</name>
    <dbReference type="NCBI Taxonomy" id="412755"/>
    <lineage>
        <taxon>unclassified sequences</taxon>
        <taxon>metagenomes</taxon>
        <taxon>ecological metagenomes</taxon>
    </lineage>
</organism>
<name>A0A0F9ASN3_9ZZZZ</name>
<evidence type="ECO:0000313" key="1">
    <source>
        <dbReference type="EMBL" id="KKK75196.1"/>
    </source>
</evidence>
<comment type="caution">
    <text evidence="1">The sequence shown here is derived from an EMBL/GenBank/DDBJ whole genome shotgun (WGS) entry which is preliminary data.</text>
</comment>
<dbReference type="EMBL" id="LAZR01055973">
    <property type="protein sequence ID" value="KKK75196.1"/>
    <property type="molecule type" value="Genomic_DNA"/>
</dbReference>
<accession>A0A0F9ASN3</accession>